<accession>A0A090AE33</accession>
<feature type="repeat" description="WD" evidence="3">
    <location>
        <begin position="1033"/>
        <end position="1074"/>
    </location>
</feature>
<dbReference type="STRING" id="40754.THII_0872"/>
<dbReference type="Pfam" id="PF20703">
    <property type="entry name" value="nSTAND1"/>
    <property type="match status" value="1"/>
</dbReference>
<protein>
    <submittedName>
        <fullName evidence="7">WD40 repeat-containing protein</fullName>
    </submittedName>
</protein>
<dbReference type="InterPro" id="IPR015943">
    <property type="entry name" value="WD40/YVTN_repeat-like_dom_sf"/>
</dbReference>
<organism evidence="7 8">
    <name type="scientific">Thioploca ingrica</name>
    <dbReference type="NCBI Taxonomy" id="40754"/>
    <lineage>
        <taxon>Bacteria</taxon>
        <taxon>Pseudomonadati</taxon>
        <taxon>Pseudomonadota</taxon>
        <taxon>Gammaproteobacteria</taxon>
        <taxon>Thiotrichales</taxon>
        <taxon>Thiotrichaceae</taxon>
        <taxon>Thioploca</taxon>
    </lineage>
</organism>
<dbReference type="HOGENOM" id="CLU_002352_0_2_6"/>
<dbReference type="Proteomes" id="UP000031623">
    <property type="component" value="Chromosome"/>
</dbReference>
<sequence>MSDFPYPGLRPFHRYETDIFFGREAATDQLIEKLGQTRFMAVVGPSGCGKSSLVRTGLLAGLEAGFLATAGVHWRIAELRPGNHPFARLAEALLVDKAIGPEYTLPFAEPAEAIAFLHAQLRRGPLSLVEVLRETTLPEQTNLLIVVDQFEEIFRYYYQGAANEAAAFVALLLTSSQLSARPIQVYVVITMRSDFIGDCALFYDLPEAINQGLFLTPRLTREQLREAIEAPANVFDGEIEPGLINRLLNDAGNDPDQLPLLQHALMRMWHLAQAENSPTMVLTIQHYEAIGGLAEALSRHADEAYAELNPLEQKIAEILFCNLTDRSKGLQYTRRPAPLEAVALQANVSWQQVAQVVEIFRQPGRNFLTPVVGSPLTPESILDISHESLIRQWQRLNQWTKAEAEAAELYQRLEDSAGRWQEQRAELWSGIELEIALTWRQQHQPTANWAKRYGEAEGKYFDLAMQFLDNSKAKQQEELKQAELARQRQAKQELHQAKLKAKALLAGKTATWALLGLIIAITLALWGYWERDKALLAKQQAAQSESARTHSLFELQLTHAALLARDEDYAAAKVILKATRELDNQIPTDRRYARNLVAWFCELRGEAPQQTYEGAGAQLLTVAISPDGQTLAAAGEKGTLVLFDVATGRPRQYLQRHSKSVLAALFHPQQPWLISAGKDQRIIIWSLTTGKPILEWQTPDQISALALSPDGTQLASGGTDNHITLWDSRTGQISKEFKIEGKTVDINDLAFDPQGRWLVSATSDNTATLWDLVNLKKIRTFNGHTSEIWGVTFDSTGTFLATSSDDKSIRLWNVATGETLRVLRGHQNTVFKAYFIDIDNGHYLISASQDRTLRIWDTDSGTNLRVLQGHTAGVTGLVIWKNSIFSSSNDGQIMRWQAVLPDQTVVKLPNEPASTAIAPDGKHIAVGFANGTLQWYSLPAVQLRWENKQAHAKDIQRLNFNATGNLLASASFDNTAKLWQVRENQLTEQQVFKGHQDAIYALAFSPDSRVLATASYDSQFGLFTIGSHQQRFHKAHDGLLYSVNFDLSGTRLLTAGEDGYTRLWNIDKEPPVLLQTFPKAQDQVMWANFSPDNQQVATGGRDWLVHVYSVKDNQLRHRLIGHEQTILRTSFTPDAQQMVTVSGDATVRFWDLSNDRELFTLSLPTSSAEGSPLWDFDFRCIGQDCWIAVPLTQGKLVLYQLKAIYK</sequence>
<feature type="coiled-coil region" evidence="4">
    <location>
        <begin position="465"/>
        <end position="493"/>
    </location>
</feature>
<gene>
    <name evidence="7" type="ORF">THII_0872</name>
</gene>
<feature type="repeat" description="WD" evidence="3">
    <location>
        <begin position="781"/>
        <end position="822"/>
    </location>
</feature>
<evidence type="ECO:0000259" key="5">
    <source>
        <dbReference type="Pfam" id="PF15911"/>
    </source>
</evidence>
<keyword evidence="8" id="KW-1185">Reference proteome</keyword>
<dbReference type="KEGG" id="tig:THII_0872"/>
<dbReference type="PROSITE" id="PS50294">
    <property type="entry name" value="WD_REPEATS_REGION"/>
    <property type="match status" value="9"/>
</dbReference>
<dbReference type="Pfam" id="PF15911">
    <property type="entry name" value="Beta-prop_WDR19_2nd"/>
    <property type="match status" value="1"/>
</dbReference>
<dbReference type="InterPro" id="IPR039468">
    <property type="entry name" value="WDR19_WD40_rpt"/>
</dbReference>
<keyword evidence="2" id="KW-0677">Repeat</keyword>
<dbReference type="AlphaFoldDB" id="A0A090AE33"/>
<keyword evidence="1 3" id="KW-0853">WD repeat</keyword>
<dbReference type="SUPFAM" id="SSF50978">
    <property type="entry name" value="WD40 repeat-like"/>
    <property type="match status" value="2"/>
</dbReference>
<evidence type="ECO:0000259" key="6">
    <source>
        <dbReference type="Pfam" id="PF20703"/>
    </source>
</evidence>
<feature type="repeat" description="WD" evidence="3">
    <location>
        <begin position="702"/>
        <end position="736"/>
    </location>
</feature>
<evidence type="ECO:0000256" key="4">
    <source>
        <dbReference type="SAM" id="Coils"/>
    </source>
</evidence>
<dbReference type="InterPro" id="IPR019775">
    <property type="entry name" value="WD40_repeat_CS"/>
</dbReference>
<feature type="domain" description="Novel STAND NTPase 1" evidence="6">
    <location>
        <begin position="5"/>
        <end position="424"/>
    </location>
</feature>
<feature type="repeat" description="WD" evidence="3">
    <location>
        <begin position="823"/>
        <end position="866"/>
    </location>
</feature>
<evidence type="ECO:0000313" key="7">
    <source>
        <dbReference type="EMBL" id="BAP55169.1"/>
    </source>
</evidence>
<dbReference type="OrthoDB" id="5623591at2"/>
<dbReference type="PANTHER" id="PTHR19879">
    <property type="entry name" value="TRANSCRIPTION INITIATION FACTOR TFIID"/>
    <property type="match status" value="1"/>
</dbReference>
<dbReference type="InterPro" id="IPR001680">
    <property type="entry name" value="WD40_rpt"/>
</dbReference>
<dbReference type="CDD" id="cd00200">
    <property type="entry name" value="WD40"/>
    <property type="match status" value="2"/>
</dbReference>
<dbReference type="Pfam" id="PF00400">
    <property type="entry name" value="WD40"/>
    <property type="match status" value="7"/>
</dbReference>
<evidence type="ECO:0000256" key="2">
    <source>
        <dbReference type="ARBA" id="ARBA00022737"/>
    </source>
</evidence>
<dbReference type="PANTHER" id="PTHR19879:SF9">
    <property type="entry name" value="TRANSCRIPTION INITIATION FACTOR TFIID SUBUNIT 5"/>
    <property type="match status" value="1"/>
</dbReference>
<feature type="repeat" description="WD" evidence="3">
    <location>
        <begin position="739"/>
        <end position="780"/>
    </location>
</feature>
<reference evidence="7 8" key="1">
    <citation type="journal article" date="2014" name="ISME J.">
        <title>Ecophysiology of Thioploca ingrica as revealed by the complete genome sequence supplemented with proteomic evidence.</title>
        <authorList>
            <person name="Kojima H."/>
            <person name="Ogura Y."/>
            <person name="Yamamoto N."/>
            <person name="Togashi T."/>
            <person name="Mori H."/>
            <person name="Watanabe T."/>
            <person name="Nemoto F."/>
            <person name="Kurokawa K."/>
            <person name="Hayashi T."/>
            <person name="Fukui M."/>
        </authorList>
    </citation>
    <scope>NUCLEOTIDE SEQUENCE [LARGE SCALE GENOMIC DNA]</scope>
</reference>
<feature type="repeat" description="WD" evidence="3">
    <location>
        <begin position="1119"/>
        <end position="1160"/>
    </location>
</feature>
<dbReference type="InterPro" id="IPR036322">
    <property type="entry name" value="WD40_repeat_dom_sf"/>
</dbReference>
<dbReference type="InterPro" id="IPR027417">
    <property type="entry name" value="P-loop_NTPase"/>
</dbReference>
<feature type="repeat" description="WD" evidence="3">
    <location>
        <begin position="992"/>
        <end position="1025"/>
    </location>
</feature>
<dbReference type="Gene3D" id="3.40.50.300">
    <property type="entry name" value="P-loop containing nucleotide triphosphate hydrolases"/>
    <property type="match status" value="1"/>
</dbReference>
<feature type="repeat" description="WD" evidence="3">
    <location>
        <begin position="948"/>
        <end position="989"/>
    </location>
</feature>
<dbReference type="PROSITE" id="PS50082">
    <property type="entry name" value="WD_REPEATS_2"/>
    <property type="match status" value="9"/>
</dbReference>
<feature type="repeat" description="WD" evidence="3">
    <location>
        <begin position="654"/>
        <end position="695"/>
    </location>
</feature>
<evidence type="ECO:0000313" key="8">
    <source>
        <dbReference type="Proteomes" id="UP000031623"/>
    </source>
</evidence>
<dbReference type="InterPro" id="IPR049052">
    <property type="entry name" value="nSTAND1"/>
</dbReference>
<evidence type="ECO:0000256" key="1">
    <source>
        <dbReference type="ARBA" id="ARBA00022574"/>
    </source>
</evidence>
<dbReference type="Gene3D" id="2.130.10.10">
    <property type="entry name" value="YVTN repeat-like/Quinoprotein amine dehydrogenase"/>
    <property type="match status" value="4"/>
</dbReference>
<proteinExistence type="predicted"/>
<dbReference type="PROSITE" id="PS00678">
    <property type="entry name" value="WD_REPEATS_1"/>
    <property type="match status" value="6"/>
</dbReference>
<dbReference type="SMART" id="SM00320">
    <property type="entry name" value="WD40"/>
    <property type="match status" value="13"/>
</dbReference>
<feature type="domain" description="WDR19 WD40 repeat" evidence="5">
    <location>
        <begin position="903"/>
        <end position="1116"/>
    </location>
</feature>
<dbReference type="PRINTS" id="PR00320">
    <property type="entry name" value="GPROTEINBRPT"/>
</dbReference>
<keyword evidence="4" id="KW-0175">Coiled coil</keyword>
<dbReference type="InterPro" id="IPR020472">
    <property type="entry name" value="WD40_PAC1"/>
</dbReference>
<dbReference type="EMBL" id="AP014633">
    <property type="protein sequence ID" value="BAP55169.1"/>
    <property type="molecule type" value="Genomic_DNA"/>
</dbReference>
<evidence type="ECO:0000256" key="3">
    <source>
        <dbReference type="PROSITE-ProRule" id="PRU00221"/>
    </source>
</evidence>
<name>A0A090AE33_9GAMM</name>
<dbReference type="SUPFAM" id="SSF52540">
    <property type="entry name" value="P-loop containing nucleoside triphosphate hydrolases"/>
    <property type="match status" value="1"/>
</dbReference>